<dbReference type="Pfam" id="PF00004">
    <property type="entry name" value="AAA"/>
    <property type="match status" value="1"/>
</dbReference>
<keyword evidence="1 3" id="KW-0067">ATP-binding</keyword>
<reference evidence="3 4" key="1">
    <citation type="submission" date="2019-05" db="EMBL/GenBank/DDBJ databases">
        <title>Burkholderia sp. DHOD12, isolated from subtropical forest soil.</title>
        <authorList>
            <person name="Gao Z.-H."/>
            <person name="Qiu L.-H."/>
        </authorList>
    </citation>
    <scope>NUCLEOTIDE SEQUENCE [LARGE SCALE GENOMIC DNA]</scope>
    <source>
        <strain evidence="3 4">DHOD12</strain>
    </source>
</reference>
<gene>
    <name evidence="3" type="ORF">FAZ95_01175</name>
</gene>
<keyword evidence="4" id="KW-1185">Reference proteome</keyword>
<dbReference type="InterPro" id="IPR003960">
    <property type="entry name" value="ATPase_AAA_CS"/>
</dbReference>
<evidence type="ECO:0000313" key="4">
    <source>
        <dbReference type="Proteomes" id="UP000298656"/>
    </source>
</evidence>
<protein>
    <submittedName>
        <fullName evidence="3">ATP-binding protein</fullName>
    </submittedName>
</protein>
<dbReference type="InterPro" id="IPR003593">
    <property type="entry name" value="AAA+_ATPase"/>
</dbReference>
<comment type="similarity">
    <text evidence="1">Belongs to the AAA ATPase family.</text>
</comment>
<dbReference type="InterPro" id="IPR050168">
    <property type="entry name" value="AAA_ATPase_domain"/>
</dbReference>
<keyword evidence="1" id="KW-0547">Nucleotide-binding</keyword>
<evidence type="ECO:0000256" key="1">
    <source>
        <dbReference type="RuleBase" id="RU003651"/>
    </source>
</evidence>
<evidence type="ECO:0000259" key="2">
    <source>
        <dbReference type="SMART" id="SM00382"/>
    </source>
</evidence>
<dbReference type="GO" id="GO:0005524">
    <property type="term" value="F:ATP binding"/>
    <property type="evidence" value="ECO:0007669"/>
    <property type="project" value="UniProtKB-KW"/>
</dbReference>
<dbReference type="AlphaFoldDB" id="A0A4P8IGW4"/>
<dbReference type="SMART" id="SM00382">
    <property type="entry name" value="AAA"/>
    <property type="match status" value="1"/>
</dbReference>
<accession>A0A4P8IGW4</accession>
<dbReference type="KEGG" id="tvl:FAZ95_01175"/>
<feature type="domain" description="AAA+ ATPase" evidence="2">
    <location>
        <begin position="266"/>
        <end position="403"/>
    </location>
</feature>
<dbReference type="EMBL" id="CP040077">
    <property type="protein sequence ID" value="QCP47912.1"/>
    <property type="molecule type" value="Genomic_DNA"/>
</dbReference>
<dbReference type="PANTHER" id="PTHR23077">
    <property type="entry name" value="AAA-FAMILY ATPASE"/>
    <property type="match status" value="1"/>
</dbReference>
<sequence length="487" mass="53369">MALESWLPIGYILPDGASCGRPLHAAANWQIVETRGGGNALISREDLFTKWLSSGLIELGDFYRFTFGAETYHEVSSGPSQLLAPLSDCRSPNNKNEALTFATALRETRAIDPDSALHDSIYVERFSRLLPTYRTISRVEDDVVLGSLLTGGAQVSAKSFRRLHQMLTWIGAGNLREVIAAARIDIADDDSPTDAVRVANLPDSRKHETKPEENAAAGSIVKREAGMSLGKPFELIGRPQLESFFNEHVVDIVRYKDRYRALGIDFPSATVLHGPPGCGKTFAVEQLVEYLGWPSFQIDASSVASPYIHETSRKVSEMFDKAMQNAPSVLVIDEMEAFLADREIGGGGGHHRVEEVAEFLRRIPEAIKNEVLIIAMTNRVEMIDPAIMRRGRFDNVIEVAYPDEVEVAALLVKLLATLPKDQTVDPLLLAKALAGRPLSDAAFVVREGARLSARAGSDMLGQDFLLAALEAAPSRTGEDSERRIGFV</sequence>
<dbReference type="SUPFAM" id="SSF52540">
    <property type="entry name" value="P-loop containing nucleoside triphosphate hydrolases"/>
    <property type="match status" value="1"/>
</dbReference>
<dbReference type="GO" id="GO:0016887">
    <property type="term" value="F:ATP hydrolysis activity"/>
    <property type="evidence" value="ECO:0007669"/>
    <property type="project" value="InterPro"/>
</dbReference>
<proteinExistence type="inferred from homology"/>
<organism evidence="3 4">
    <name type="scientific">Trinickia violacea</name>
    <dbReference type="NCBI Taxonomy" id="2571746"/>
    <lineage>
        <taxon>Bacteria</taxon>
        <taxon>Pseudomonadati</taxon>
        <taxon>Pseudomonadota</taxon>
        <taxon>Betaproteobacteria</taxon>
        <taxon>Burkholderiales</taxon>
        <taxon>Burkholderiaceae</taxon>
        <taxon>Trinickia</taxon>
    </lineage>
</organism>
<dbReference type="InterPro" id="IPR027417">
    <property type="entry name" value="P-loop_NTPase"/>
</dbReference>
<dbReference type="PROSITE" id="PS00674">
    <property type="entry name" value="AAA"/>
    <property type="match status" value="1"/>
</dbReference>
<dbReference type="InterPro" id="IPR003959">
    <property type="entry name" value="ATPase_AAA_core"/>
</dbReference>
<evidence type="ECO:0000313" key="3">
    <source>
        <dbReference type="EMBL" id="QCP47912.1"/>
    </source>
</evidence>
<dbReference type="OrthoDB" id="9802352at2"/>
<dbReference type="Proteomes" id="UP000298656">
    <property type="component" value="Chromosome 1"/>
</dbReference>
<dbReference type="CDD" id="cd19481">
    <property type="entry name" value="RecA-like_protease"/>
    <property type="match status" value="1"/>
</dbReference>
<name>A0A4P8IGW4_9BURK</name>
<dbReference type="Gene3D" id="3.40.50.300">
    <property type="entry name" value="P-loop containing nucleotide triphosphate hydrolases"/>
    <property type="match status" value="1"/>
</dbReference>